<dbReference type="EMBL" id="JABBWD010000002">
    <property type="protein sequence ID" value="KAG1783289.1"/>
    <property type="molecule type" value="Genomic_DNA"/>
</dbReference>
<dbReference type="AlphaFoldDB" id="A0A9P7A6A6"/>
<gene>
    <name evidence="2" type="ORF">EV702DRAFT_1191719</name>
</gene>
<sequence length="334" mass="37401">MNPTQDDESQLIQYIASHIDRAKSGDLHPLDFPKPFWIEAATHLASQSTLKSADACQSKWAQIRIIFHVINKLANVPGLSYSLERGAGVTSESEPIWAKFIKNYPQAKPFKTKGWPHYETVQYLIQSKASTNSKNLPRPRRKNVFHDILHPTTLECTDSENKQYWDSMTKAVDAVEFGLPMHTTVDQPTSSRLRPFYPSLQPPFDPSNFSDSESESDDDDMYAPSVPPFASQYAPSLPPFASQHAPLVSAFEQLGENLRKLISALEPTPETSPLDSIPIRKQKAIVKVQKEDLGDDDILSLIKLSQADVDSADAYLAIEKDGVRKLYLSSCLKK</sequence>
<reference evidence="2" key="1">
    <citation type="journal article" date="2020" name="New Phytol.">
        <title>Comparative genomics reveals dynamic genome evolution in host specialist ectomycorrhizal fungi.</title>
        <authorList>
            <person name="Lofgren L.A."/>
            <person name="Nguyen N.H."/>
            <person name="Vilgalys R."/>
            <person name="Ruytinx J."/>
            <person name="Liao H.L."/>
            <person name="Branco S."/>
            <person name="Kuo A."/>
            <person name="LaButti K."/>
            <person name="Lipzen A."/>
            <person name="Andreopoulos W."/>
            <person name="Pangilinan J."/>
            <person name="Riley R."/>
            <person name="Hundley H."/>
            <person name="Na H."/>
            <person name="Barry K."/>
            <person name="Grigoriev I.V."/>
            <person name="Stajich J.E."/>
            <person name="Kennedy P.G."/>
        </authorList>
    </citation>
    <scope>NUCLEOTIDE SEQUENCE</scope>
    <source>
        <strain evidence="2">DOB743</strain>
    </source>
</reference>
<accession>A0A9P7A6A6</accession>
<organism evidence="2 3">
    <name type="scientific">Suillus placidus</name>
    <dbReference type="NCBI Taxonomy" id="48579"/>
    <lineage>
        <taxon>Eukaryota</taxon>
        <taxon>Fungi</taxon>
        <taxon>Dikarya</taxon>
        <taxon>Basidiomycota</taxon>
        <taxon>Agaricomycotina</taxon>
        <taxon>Agaricomycetes</taxon>
        <taxon>Agaricomycetidae</taxon>
        <taxon>Boletales</taxon>
        <taxon>Suillineae</taxon>
        <taxon>Suillaceae</taxon>
        <taxon>Suillus</taxon>
    </lineage>
</organism>
<name>A0A9P7A6A6_9AGAM</name>
<evidence type="ECO:0000313" key="3">
    <source>
        <dbReference type="Proteomes" id="UP000714275"/>
    </source>
</evidence>
<dbReference type="OrthoDB" id="2688093at2759"/>
<comment type="caution">
    <text evidence="2">The sequence shown here is derived from an EMBL/GenBank/DDBJ whole genome shotgun (WGS) entry which is preliminary data.</text>
</comment>
<evidence type="ECO:0008006" key="4">
    <source>
        <dbReference type="Google" id="ProtNLM"/>
    </source>
</evidence>
<protein>
    <recommendedName>
        <fullName evidence="4">Myb/SANT-like domain-containing protein</fullName>
    </recommendedName>
</protein>
<dbReference type="Proteomes" id="UP000714275">
    <property type="component" value="Unassembled WGS sequence"/>
</dbReference>
<keyword evidence="3" id="KW-1185">Reference proteome</keyword>
<proteinExistence type="predicted"/>
<evidence type="ECO:0000313" key="2">
    <source>
        <dbReference type="EMBL" id="KAG1783289.1"/>
    </source>
</evidence>
<evidence type="ECO:0000256" key="1">
    <source>
        <dbReference type="SAM" id="MobiDB-lite"/>
    </source>
</evidence>
<feature type="compositionally biased region" description="Acidic residues" evidence="1">
    <location>
        <begin position="212"/>
        <end position="221"/>
    </location>
</feature>
<feature type="region of interest" description="Disordered" evidence="1">
    <location>
        <begin position="187"/>
        <end position="223"/>
    </location>
</feature>